<name>A0A9D5HLT7_9LILI</name>
<protein>
    <submittedName>
        <fullName evidence="2">Uncharacterized protein</fullName>
    </submittedName>
</protein>
<accession>A0A9D5HLT7</accession>
<evidence type="ECO:0000313" key="3">
    <source>
        <dbReference type="Proteomes" id="UP001085076"/>
    </source>
</evidence>
<proteinExistence type="predicted"/>
<evidence type="ECO:0000256" key="1">
    <source>
        <dbReference type="SAM" id="Phobius"/>
    </source>
</evidence>
<comment type="caution">
    <text evidence="2">The sequence shown here is derived from an EMBL/GenBank/DDBJ whole genome shotgun (WGS) entry which is preliminary data.</text>
</comment>
<dbReference type="Proteomes" id="UP001085076">
    <property type="component" value="Miscellaneous, Linkage group lg02"/>
</dbReference>
<keyword evidence="3" id="KW-1185">Reference proteome</keyword>
<dbReference type="PANTHER" id="PTHR15907">
    <property type="entry name" value="DUF614 FAMILY PROTEIN-RELATED"/>
    <property type="match status" value="1"/>
</dbReference>
<keyword evidence="1" id="KW-1133">Transmembrane helix</keyword>
<sequence>MYESKDSVFDPPLPPPPPVTIGIPATGMASLQVSSQADGRWSTGLCDCCDDVSNCCITCFCPCITFGQIAEIVDQGSTSCLASGALYTLLMIATGCQCIFSCLYRSKLRKQYSLPESPCCDCLVNCCCEQCALCQEYRELQRRGFNMDIGYQANMANQGHGHAVLPPNVQAGMAR</sequence>
<gene>
    <name evidence="2" type="ORF">J5N97_009604</name>
</gene>
<dbReference type="Pfam" id="PF04749">
    <property type="entry name" value="PLAC8"/>
    <property type="match status" value="1"/>
</dbReference>
<dbReference type="AlphaFoldDB" id="A0A9D5HLT7"/>
<keyword evidence="1" id="KW-0812">Transmembrane</keyword>
<keyword evidence="1" id="KW-0472">Membrane</keyword>
<organism evidence="2 3">
    <name type="scientific">Dioscorea zingiberensis</name>
    <dbReference type="NCBI Taxonomy" id="325984"/>
    <lineage>
        <taxon>Eukaryota</taxon>
        <taxon>Viridiplantae</taxon>
        <taxon>Streptophyta</taxon>
        <taxon>Embryophyta</taxon>
        <taxon>Tracheophyta</taxon>
        <taxon>Spermatophyta</taxon>
        <taxon>Magnoliopsida</taxon>
        <taxon>Liliopsida</taxon>
        <taxon>Dioscoreales</taxon>
        <taxon>Dioscoreaceae</taxon>
        <taxon>Dioscorea</taxon>
    </lineage>
</organism>
<reference evidence="2" key="2">
    <citation type="journal article" date="2022" name="Hortic Res">
        <title>The genome of Dioscorea zingiberensis sheds light on the biosynthesis, origin and evolution of the medicinally important diosgenin saponins.</title>
        <authorList>
            <person name="Li Y."/>
            <person name="Tan C."/>
            <person name="Li Z."/>
            <person name="Guo J."/>
            <person name="Li S."/>
            <person name="Chen X."/>
            <person name="Wang C."/>
            <person name="Dai X."/>
            <person name="Yang H."/>
            <person name="Song W."/>
            <person name="Hou L."/>
            <person name="Xu J."/>
            <person name="Tong Z."/>
            <person name="Xu A."/>
            <person name="Yuan X."/>
            <person name="Wang W."/>
            <person name="Yang Q."/>
            <person name="Chen L."/>
            <person name="Sun Z."/>
            <person name="Wang K."/>
            <person name="Pan B."/>
            <person name="Chen J."/>
            <person name="Bao Y."/>
            <person name="Liu F."/>
            <person name="Qi X."/>
            <person name="Gang D.R."/>
            <person name="Wen J."/>
            <person name="Li J."/>
        </authorList>
    </citation>
    <scope>NUCLEOTIDE SEQUENCE</scope>
    <source>
        <strain evidence="2">Dzin_1.0</strain>
    </source>
</reference>
<dbReference type="InterPro" id="IPR006461">
    <property type="entry name" value="PLAC_motif_containing"/>
</dbReference>
<dbReference type="EMBL" id="JAGGNH010000002">
    <property type="protein sequence ID" value="KAJ0981349.1"/>
    <property type="molecule type" value="Genomic_DNA"/>
</dbReference>
<reference evidence="2" key="1">
    <citation type="submission" date="2021-03" db="EMBL/GenBank/DDBJ databases">
        <authorList>
            <person name="Li Z."/>
            <person name="Yang C."/>
        </authorList>
    </citation>
    <scope>NUCLEOTIDE SEQUENCE</scope>
    <source>
        <strain evidence="2">Dzin_1.0</strain>
        <tissue evidence="2">Leaf</tissue>
    </source>
</reference>
<dbReference type="OrthoDB" id="1045822at2759"/>
<dbReference type="NCBIfam" id="TIGR01571">
    <property type="entry name" value="A_thal_Cys_rich"/>
    <property type="match status" value="1"/>
</dbReference>
<feature type="transmembrane region" description="Helical" evidence="1">
    <location>
        <begin position="84"/>
        <end position="104"/>
    </location>
</feature>
<evidence type="ECO:0000313" key="2">
    <source>
        <dbReference type="EMBL" id="KAJ0981349.1"/>
    </source>
</evidence>